<keyword evidence="8 9" id="KW-0961">Cell wall biogenesis/degradation</keyword>
<evidence type="ECO:0000256" key="5">
    <source>
        <dbReference type="ARBA" id="ARBA00022801"/>
    </source>
</evidence>
<dbReference type="GO" id="GO:0016757">
    <property type="term" value="F:glycosyltransferase activity"/>
    <property type="evidence" value="ECO:0007669"/>
    <property type="project" value="UniProtKB-KW"/>
</dbReference>
<evidence type="ECO:0000256" key="11">
    <source>
        <dbReference type="SAM" id="Phobius"/>
    </source>
</evidence>
<keyword evidence="11" id="KW-0472">Membrane</keyword>
<comment type="similarity">
    <text evidence="2">Belongs to the YkuD family.</text>
</comment>
<feature type="region of interest" description="Disordered" evidence="10">
    <location>
        <begin position="312"/>
        <end position="333"/>
    </location>
</feature>
<dbReference type="RefSeq" id="WP_155621171.1">
    <property type="nucleotide sequence ID" value="NZ_JAQCVN010000011.1"/>
</dbReference>
<dbReference type="GO" id="GO:0071555">
    <property type="term" value="P:cell wall organization"/>
    <property type="evidence" value="ECO:0007669"/>
    <property type="project" value="UniProtKB-UniRule"/>
</dbReference>
<dbReference type="CDD" id="cd16913">
    <property type="entry name" value="YkuD_like"/>
    <property type="match status" value="1"/>
</dbReference>
<keyword evidence="4" id="KW-0808">Transferase</keyword>
<evidence type="ECO:0000256" key="4">
    <source>
        <dbReference type="ARBA" id="ARBA00022679"/>
    </source>
</evidence>
<dbReference type="InterPro" id="IPR050979">
    <property type="entry name" value="LD-transpeptidase"/>
</dbReference>
<dbReference type="SUPFAM" id="SSF141523">
    <property type="entry name" value="L,D-transpeptidase catalytic domain-like"/>
    <property type="match status" value="1"/>
</dbReference>
<dbReference type="PROSITE" id="PS52029">
    <property type="entry name" value="LD_TPASE"/>
    <property type="match status" value="1"/>
</dbReference>
<dbReference type="GO" id="GO:0008360">
    <property type="term" value="P:regulation of cell shape"/>
    <property type="evidence" value="ECO:0007669"/>
    <property type="project" value="UniProtKB-UniRule"/>
</dbReference>
<keyword evidence="5" id="KW-0378">Hydrolase</keyword>
<evidence type="ECO:0000256" key="2">
    <source>
        <dbReference type="ARBA" id="ARBA00005992"/>
    </source>
</evidence>
<evidence type="ECO:0000259" key="12">
    <source>
        <dbReference type="PROSITE" id="PS52029"/>
    </source>
</evidence>
<evidence type="ECO:0000256" key="6">
    <source>
        <dbReference type="ARBA" id="ARBA00022960"/>
    </source>
</evidence>
<comment type="pathway">
    <text evidence="1 9">Cell wall biogenesis; peptidoglycan biosynthesis.</text>
</comment>
<dbReference type="InterPro" id="IPR011990">
    <property type="entry name" value="TPR-like_helical_dom_sf"/>
</dbReference>
<dbReference type="InterPro" id="IPR038063">
    <property type="entry name" value="Transpep_catalytic_dom"/>
</dbReference>
<feature type="active site" description="Proton donor/acceptor" evidence="9">
    <location>
        <position position="413"/>
    </location>
</feature>
<evidence type="ECO:0000256" key="8">
    <source>
        <dbReference type="ARBA" id="ARBA00023316"/>
    </source>
</evidence>
<feature type="transmembrane region" description="Helical" evidence="11">
    <location>
        <begin position="81"/>
        <end position="102"/>
    </location>
</feature>
<proteinExistence type="inferred from homology"/>
<dbReference type="AlphaFoldDB" id="A0A6N8F1R3"/>
<comment type="caution">
    <text evidence="13">The sequence shown here is derived from an EMBL/GenBank/DDBJ whole genome shotgun (WGS) entry which is preliminary data.</text>
</comment>
<organism evidence="13 14">
    <name type="scientific">Paenibacillus macerans</name>
    <name type="common">Bacillus macerans</name>
    <dbReference type="NCBI Taxonomy" id="44252"/>
    <lineage>
        <taxon>Bacteria</taxon>
        <taxon>Bacillati</taxon>
        <taxon>Bacillota</taxon>
        <taxon>Bacilli</taxon>
        <taxon>Bacillales</taxon>
        <taxon>Paenibacillaceae</taxon>
        <taxon>Paenibacillus</taxon>
    </lineage>
</organism>
<dbReference type="GO" id="GO:0071972">
    <property type="term" value="F:peptidoglycan L,D-transpeptidase activity"/>
    <property type="evidence" value="ECO:0007669"/>
    <property type="project" value="TreeGrafter"/>
</dbReference>
<evidence type="ECO:0000256" key="9">
    <source>
        <dbReference type="PROSITE-ProRule" id="PRU01373"/>
    </source>
</evidence>
<accession>A0A6N8F1R3</accession>
<evidence type="ECO:0000313" key="14">
    <source>
        <dbReference type="Proteomes" id="UP000442469"/>
    </source>
</evidence>
<feature type="region of interest" description="Disordered" evidence="10">
    <location>
        <begin position="107"/>
        <end position="149"/>
    </location>
</feature>
<dbReference type="GO" id="GO:0018104">
    <property type="term" value="P:peptidoglycan-protein cross-linking"/>
    <property type="evidence" value="ECO:0007669"/>
    <property type="project" value="TreeGrafter"/>
</dbReference>
<dbReference type="Pfam" id="PF03734">
    <property type="entry name" value="YkuD"/>
    <property type="match status" value="1"/>
</dbReference>
<feature type="domain" description="L,D-TPase catalytic" evidence="12">
    <location>
        <begin position="344"/>
        <end position="453"/>
    </location>
</feature>
<dbReference type="InterPro" id="IPR005490">
    <property type="entry name" value="LD_TPept_cat_dom"/>
</dbReference>
<protein>
    <submittedName>
        <fullName evidence="13">L,D-transpeptidase family protein</fullName>
    </submittedName>
</protein>
<dbReference type="PANTHER" id="PTHR30582">
    <property type="entry name" value="L,D-TRANSPEPTIDASE"/>
    <property type="match status" value="1"/>
</dbReference>
<keyword evidence="6 9" id="KW-0133">Cell shape</keyword>
<evidence type="ECO:0000256" key="1">
    <source>
        <dbReference type="ARBA" id="ARBA00004752"/>
    </source>
</evidence>
<dbReference type="GO" id="GO:0005576">
    <property type="term" value="C:extracellular region"/>
    <property type="evidence" value="ECO:0007669"/>
    <property type="project" value="TreeGrafter"/>
</dbReference>
<sequence length="487" mass="52347">MGDSAYLKKFVENHPKNKMAWYLLGKEYEASGQTGKARYCYIQAGGVYEAFEASKIPEDLWMGYKADLLQETKQREKRSRFLRKLGIALLIALVVIGLPSAYAPSEKTAEPATAGLQDEPGTETDPAVPDAKPATPPGKAPAKAGSAGSADAVKGPVFTAQGYAFGKPQAGAEALSGLFDLQNRTGAPILNAAVLGMEREGDYLLWTDDMPVVYELEQSPNQGTTTIQSYDAEACRCTPPDASGLQAAAERWIPYQESLGVLASAMQRYKEGTGGWPSSLDDLTGPFPDNWLAGSDPVMVKTFGPLLKTLQNAGSGAAGQPSAESDAAKEGLAPEEQPYFSEPFEIIVDKKTHVLAVVSGDKLIRSYPVGLGGDRTPEGSFAISDKVINPNGRDNGEFGSRGMQLSDTNYAIHGTNDPDSVGKDESLGCIRMGKKDVEELFDLAPKGTKVTIGKGILPDLESVPKERFKLGHREDQTNPHRVYHWLN</sequence>
<feature type="active site" description="Nucleophile" evidence="9">
    <location>
        <position position="429"/>
    </location>
</feature>
<evidence type="ECO:0000256" key="10">
    <source>
        <dbReference type="SAM" id="MobiDB-lite"/>
    </source>
</evidence>
<keyword evidence="11" id="KW-1133">Transmembrane helix</keyword>
<gene>
    <name evidence="13" type="ORF">GNQ08_26295</name>
</gene>
<evidence type="ECO:0000256" key="7">
    <source>
        <dbReference type="ARBA" id="ARBA00022984"/>
    </source>
</evidence>
<feature type="compositionally biased region" description="Low complexity" evidence="10">
    <location>
        <begin position="140"/>
        <end position="149"/>
    </location>
</feature>
<evidence type="ECO:0000256" key="3">
    <source>
        <dbReference type="ARBA" id="ARBA00022676"/>
    </source>
</evidence>
<dbReference type="PANTHER" id="PTHR30582:SF24">
    <property type="entry name" value="L,D-TRANSPEPTIDASE ERFK_SRFK-RELATED"/>
    <property type="match status" value="1"/>
</dbReference>
<dbReference type="Gene3D" id="2.40.440.10">
    <property type="entry name" value="L,D-transpeptidase catalytic domain-like"/>
    <property type="match status" value="1"/>
</dbReference>
<evidence type="ECO:0000313" key="13">
    <source>
        <dbReference type="EMBL" id="MUG25875.1"/>
    </source>
</evidence>
<keyword evidence="11" id="KW-0812">Transmembrane</keyword>
<keyword evidence="7 9" id="KW-0573">Peptidoglycan synthesis</keyword>
<reference evidence="13 14" key="1">
    <citation type="submission" date="2019-11" db="EMBL/GenBank/DDBJ databases">
        <title>Draft genome sequences of five Paenibacillus species of dairy origin.</title>
        <authorList>
            <person name="Olajide A.M."/>
            <person name="Chen S."/>
            <person name="Lapointe G."/>
        </authorList>
    </citation>
    <scope>NUCLEOTIDE SEQUENCE [LARGE SCALE GENOMIC DNA]</scope>
    <source>
        <strain evidence="13 14">3CT49</strain>
    </source>
</reference>
<keyword evidence="3" id="KW-0328">Glycosyltransferase</keyword>
<dbReference type="EMBL" id="WNZZ01000031">
    <property type="protein sequence ID" value="MUG25875.1"/>
    <property type="molecule type" value="Genomic_DNA"/>
</dbReference>
<dbReference type="Gene3D" id="1.25.40.10">
    <property type="entry name" value="Tetratricopeptide repeat domain"/>
    <property type="match status" value="1"/>
</dbReference>
<dbReference type="Proteomes" id="UP000442469">
    <property type="component" value="Unassembled WGS sequence"/>
</dbReference>
<name>A0A6N8F1R3_PAEMA</name>
<dbReference type="UniPathway" id="UPA00219"/>